<name>H2XRB0_CIOIN</name>
<evidence type="ECO:0008006" key="5">
    <source>
        <dbReference type="Google" id="ProtNLM"/>
    </source>
</evidence>
<feature type="transmembrane region" description="Helical" evidence="2">
    <location>
        <begin position="78"/>
        <end position="94"/>
    </location>
</feature>
<reference evidence="3" key="4">
    <citation type="submission" date="2025-09" db="UniProtKB">
        <authorList>
            <consortium name="Ensembl"/>
        </authorList>
    </citation>
    <scope>IDENTIFICATION</scope>
</reference>
<feature type="transmembrane region" description="Helical" evidence="2">
    <location>
        <begin position="53"/>
        <end position="72"/>
    </location>
</feature>
<dbReference type="EMBL" id="EAAA01000627">
    <property type="status" value="NOT_ANNOTATED_CDS"/>
    <property type="molecule type" value="Genomic_DNA"/>
</dbReference>
<proteinExistence type="inferred from homology"/>
<sequence>MSFIFAEMPRAYASCMLGVAQVGLCLALCYTCDAIVSYFCCKVTSKIGRVIPITVVALIDIGNYIFLLFWIPTSSTTWLVYVIFAVFGCLDGVWNPQVNDIHGSHFPENQDMAFVVWNLWTLVGIAIQYGWSTSLCVNVKIYIQLGLLCFSLFCYSIAEYRITQEKNRANKEKGTYYVSF</sequence>
<dbReference type="InterPro" id="IPR051951">
    <property type="entry name" value="UNC-93_regulatory"/>
</dbReference>
<dbReference type="Proteomes" id="UP000008144">
    <property type="component" value="Chromosome 10"/>
</dbReference>
<dbReference type="PANTHER" id="PTHR19444">
    <property type="entry name" value="UNC-93 RELATED"/>
    <property type="match status" value="1"/>
</dbReference>
<dbReference type="AlphaFoldDB" id="H2XRB0"/>
<comment type="similarity">
    <text evidence="1">Belongs to the unc-93 family.</text>
</comment>
<feature type="transmembrane region" description="Helical" evidence="2">
    <location>
        <begin position="114"/>
        <end position="131"/>
    </location>
</feature>
<evidence type="ECO:0000313" key="4">
    <source>
        <dbReference type="Proteomes" id="UP000008144"/>
    </source>
</evidence>
<dbReference type="Gene3D" id="1.20.1250.20">
    <property type="entry name" value="MFS general substrate transporter like domains"/>
    <property type="match status" value="1"/>
</dbReference>
<dbReference type="SUPFAM" id="SSF103473">
    <property type="entry name" value="MFS general substrate transporter"/>
    <property type="match status" value="1"/>
</dbReference>
<reference evidence="3" key="3">
    <citation type="submission" date="2025-08" db="UniProtKB">
        <authorList>
            <consortium name="Ensembl"/>
        </authorList>
    </citation>
    <scope>IDENTIFICATION</scope>
</reference>
<feature type="transmembrane region" description="Helical" evidence="2">
    <location>
        <begin position="137"/>
        <end position="158"/>
    </location>
</feature>
<dbReference type="STRING" id="7719.ENSCINP00000032194"/>
<dbReference type="InterPro" id="IPR036259">
    <property type="entry name" value="MFS_trans_sf"/>
</dbReference>
<dbReference type="Ensembl" id="ENSCINT00000030464.1">
    <property type="protein sequence ID" value="ENSCINP00000032194.1"/>
    <property type="gene ID" value="ENSCING00000022350.1"/>
</dbReference>
<protein>
    <recommendedName>
        <fullName evidence="5">UNC93-like protein</fullName>
    </recommendedName>
</protein>
<organism evidence="3 4">
    <name type="scientific">Ciona intestinalis</name>
    <name type="common">Transparent sea squirt</name>
    <name type="synonym">Ascidia intestinalis</name>
    <dbReference type="NCBI Taxonomy" id="7719"/>
    <lineage>
        <taxon>Eukaryota</taxon>
        <taxon>Metazoa</taxon>
        <taxon>Chordata</taxon>
        <taxon>Tunicata</taxon>
        <taxon>Ascidiacea</taxon>
        <taxon>Phlebobranchia</taxon>
        <taxon>Cionidae</taxon>
        <taxon>Ciona</taxon>
    </lineage>
</organism>
<reference evidence="3" key="2">
    <citation type="journal article" date="2008" name="Genome Biol.">
        <title>Improved genome assembly and evidence-based global gene model set for the chordate Ciona intestinalis: new insight into intron and operon populations.</title>
        <authorList>
            <person name="Satou Y."/>
            <person name="Mineta K."/>
            <person name="Ogasawara M."/>
            <person name="Sasakura Y."/>
            <person name="Shoguchi E."/>
            <person name="Ueno K."/>
            <person name="Yamada L."/>
            <person name="Matsumoto J."/>
            <person name="Wasserscheid J."/>
            <person name="Dewar K."/>
            <person name="Wiley G.B."/>
            <person name="Macmil S.L."/>
            <person name="Roe B.A."/>
            <person name="Zeller R.W."/>
            <person name="Hastings K.E."/>
            <person name="Lemaire P."/>
            <person name="Lindquist E."/>
            <person name="Endo T."/>
            <person name="Hotta K."/>
            <person name="Inaba K."/>
        </authorList>
    </citation>
    <scope>NUCLEOTIDE SEQUENCE [LARGE SCALE GENOMIC DNA]</scope>
    <source>
        <strain evidence="3">wild type</strain>
    </source>
</reference>
<dbReference type="InParanoid" id="H2XRB0"/>
<evidence type="ECO:0000313" key="3">
    <source>
        <dbReference type="Ensembl" id="ENSCINP00000032194.1"/>
    </source>
</evidence>
<accession>H2XRB0</accession>
<dbReference type="GeneTree" id="ENSGT00530000063359"/>
<keyword evidence="4" id="KW-1185">Reference proteome</keyword>
<evidence type="ECO:0000256" key="1">
    <source>
        <dbReference type="ARBA" id="ARBA00009172"/>
    </source>
</evidence>
<keyword evidence="2" id="KW-1133">Transmembrane helix</keyword>
<keyword evidence="2" id="KW-0472">Membrane</keyword>
<feature type="transmembrane region" description="Helical" evidence="2">
    <location>
        <begin position="20"/>
        <end position="41"/>
    </location>
</feature>
<evidence type="ECO:0000256" key="2">
    <source>
        <dbReference type="SAM" id="Phobius"/>
    </source>
</evidence>
<reference evidence="4" key="1">
    <citation type="journal article" date="2002" name="Science">
        <title>The draft genome of Ciona intestinalis: insights into chordate and vertebrate origins.</title>
        <authorList>
            <person name="Dehal P."/>
            <person name="Satou Y."/>
            <person name="Campbell R.K."/>
            <person name="Chapman J."/>
            <person name="Degnan B."/>
            <person name="De Tomaso A."/>
            <person name="Davidson B."/>
            <person name="Di Gregorio A."/>
            <person name="Gelpke M."/>
            <person name="Goodstein D.M."/>
            <person name="Harafuji N."/>
            <person name="Hastings K.E."/>
            <person name="Ho I."/>
            <person name="Hotta K."/>
            <person name="Huang W."/>
            <person name="Kawashima T."/>
            <person name="Lemaire P."/>
            <person name="Martinez D."/>
            <person name="Meinertzhagen I.A."/>
            <person name="Necula S."/>
            <person name="Nonaka M."/>
            <person name="Putnam N."/>
            <person name="Rash S."/>
            <person name="Saiga H."/>
            <person name="Satake M."/>
            <person name="Terry A."/>
            <person name="Yamada L."/>
            <person name="Wang H.G."/>
            <person name="Awazu S."/>
            <person name="Azumi K."/>
            <person name="Boore J."/>
            <person name="Branno M."/>
            <person name="Chin-Bow S."/>
            <person name="DeSantis R."/>
            <person name="Doyle S."/>
            <person name="Francino P."/>
            <person name="Keys D.N."/>
            <person name="Haga S."/>
            <person name="Hayashi H."/>
            <person name="Hino K."/>
            <person name="Imai K.S."/>
            <person name="Inaba K."/>
            <person name="Kano S."/>
            <person name="Kobayashi K."/>
            <person name="Kobayashi M."/>
            <person name="Lee B.I."/>
            <person name="Makabe K.W."/>
            <person name="Manohar C."/>
            <person name="Matassi G."/>
            <person name="Medina M."/>
            <person name="Mochizuki Y."/>
            <person name="Mount S."/>
            <person name="Morishita T."/>
            <person name="Miura S."/>
            <person name="Nakayama A."/>
            <person name="Nishizaka S."/>
            <person name="Nomoto H."/>
            <person name="Ohta F."/>
            <person name="Oishi K."/>
            <person name="Rigoutsos I."/>
            <person name="Sano M."/>
            <person name="Sasaki A."/>
            <person name="Sasakura Y."/>
            <person name="Shoguchi E."/>
            <person name="Shin-i T."/>
            <person name="Spagnuolo A."/>
            <person name="Stainier D."/>
            <person name="Suzuki M.M."/>
            <person name="Tassy O."/>
            <person name="Takatori N."/>
            <person name="Tokuoka M."/>
            <person name="Yagi K."/>
            <person name="Yoshizaki F."/>
            <person name="Wada S."/>
            <person name="Zhang C."/>
            <person name="Hyatt P.D."/>
            <person name="Larimer F."/>
            <person name="Detter C."/>
            <person name="Doggett N."/>
            <person name="Glavina T."/>
            <person name="Hawkins T."/>
            <person name="Richardson P."/>
            <person name="Lucas S."/>
            <person name="Kohara Y."/>
            <person name="Levine M."/>
            <person name="Satoh N."/>
            <person name="Rokhsar D.S."/>
        </authorList>
    </citation>
    <scope>NUCLEOTIDE SEQUENCE [LARGE SCALE GENOMIC DNA]</scope>
</reference>
<dbReference type="OMA" id="YVITITY"/>
<keyword evidence="2" id="KW-0812">Transmembrane</keyword>
<dbReference type="HOGENOM" id="CLU_108648_0_0_1"/>
<dbReference type="PANTHER" id="PTHR19444:SF13">
    <property type="entry name" value="PROTEIN UNC-93 HOMOLOG A"/>
    <property type="match status" value="1"/>
</dbReference>